<dbReference type="Proteomes" id="UP000272888">
    <property type="component" value="Unassembled WGS sequence"/>
</dbReference>
<sequence>MQIIGTVPVWLLALGMTALIFLALDVGFRLSHRKPGLDDASPLHAAMLGLVALLLAFAFSMAEDRFTLRRELVTKEANAIGTCYLRAGFLPEPTRGEMRTRLRRYVDLRLEAYAAASDPERFAPLLQESVQLHAELWSRLDAVALQLPAGVLILTTQALNDVIDVSAERLSAARNQIPDTIFVLLLIGILGSGLLLGYRPETHARGWFLWGIFALLTTAVMFTLLDLDVPNRGRIRTSQQPLMDLRDQLRSSP</sequence>
<evidence type="ECO:0000313" key="2">
    <source>
        <dbReference type="EMBL" id="RKH64489.1"/>
    </source>
</evidence>
<reference evidence="3" key="1">
    <citation type="submission" date="2018-09" db="EMBL/GenBank/DDBJ databases">
        <authorList>
            <person name="Livingstone P.G."/>
            <person name="Whitworth D.E."/>
        </authorList>
    </citation>
    <scope>NUCLEOTIDE SEQUENCE [LARGE SCALE GENOMIC DNA]</scope>
    <source>
        <strain evidence="3">CA051B</strain>
    </source>
</reference>
<protein>
    <submittedName>
        <fullName evidence="2">DUF4239 domain-containing protein</fullName>
    </submittedName>
</protein>
<keyword evidence="1" id="KW-1133">Transmembrane helix</keyword>
<evidence type="ECO:0000313" key="3">
    <source>
        <dbReference type="Proteomes" id="UP000272888"/>
    </source>
</evidence>
<proteinExistence type="predicted"/>
<feature type="transmembrane region" description="Helical" evidence="1">
    <location>
        <begin position="44"/>
        <end position="62"/>
    </location>
</feature>
<evidence type="ECO:0000256" key="1">
    <source>
        <dbReference type="SAM" id="Phobius"/>
    </source>
</evidence>
<organism evidence="2 3">
    <name type="scientific">Corallococcus llansteffanensis</name>
    <dbReference type="NCBI Taxonomy" id="2316731"/>
    <lineage>
        <taxon>Bacteria</taxon>
        <taxon>Pseudomonadati</taxon>
        <taxon>Myxococcota</taxon>
        <taxon>Myxococcia</taxon>
        <taxon>Myxococcales</taxon>
        <taxon>Cystobacterineae</taxon>
        <taxon>Myxococcaceae</taxon>
        <taxon>Corallococcus</taxon>
    </lineage>
</organism>
<name>A0A3A8Q703_9BACT</name>
<keyword evidence="3" id="KW-1185">Reference proteome</keyword>
<feature type="transmembrane region" description="Helical" evidence="1">
    <location>
        <begin position="177"/>
        <end position="195"/>
    </location>
</feature>
<keyword evidence="1" id="KW-0472">Membrane</keyword>
<comment type="caution">
    <text evidence="2">The sequence shown here is derived from an EMBL/GenBank/DDBJ whole genome shotgun (WGS) entry which is preliminary data.</text>
</comment>
<gene>
    <name evidence="2" type="ORF">D7V93_07355</name>
</gene>
<feature type="transmembrane region" description="Helical" evidence="1">
    <location>
        <begin position="207"/>
        <end position="227"/>
    </location>
</feature>
<accession>A0A3A8Q703</accession>
<keyword evidence="1" id="KW-0812">Transmembrane</keyword>
<dbReference type="AlphaFoldDB" id="A0A3A8Q703"/>
<feature type="transmembrane region" description="Helical" evidence="1">
    <location>
        <begin position="7"/>
        <end position="24"/>
    </location>
</feature>
<dbReference type="InterPro" id="IPR025333">
    <property type="entry name" value="DUF4239"/>
</dbReference>
<dbReference type="Pfam" id="PF14023">
    <property type="entry name" value="Bestrophin-like"/>
    <property type="match status" value="1"/>
</dbReference>
<dbReference type="EMBL" id="RAWB01000050">
    <property type="protein sequence ID" value="RKH64489.1"/>
    <property type="molecule type" value="Genomic_DNA"/>
</dbReference>